<gene>
    <name evidence="1" type="ORF">DICVIV_11315</name>
</gene>
<reference evidence="1 2" key="1">
    <citation type="submission" date="2013-11" db="EMBL/GenBank/DDBJ databases">
        <title>Draft genome of the bovine lungworm Dictyocaulus viviparus.</title>
        <authorList>
            <person name="Mitreva M."/>
        </authorList>
    </citation>
    <scope>NUCLEOTIDE SEQUENCE [LARGE SCALE GENOMIC DNA]</scope>
    <source>
        <strain evidence="1 2">HannoverDv2000</strain>
    </source>
</reference>
<dbReference type="AlphaFoldDB" id="A0A0D8XK73"/>
<name>A0A0D8XK73_DICVI</name>
<dbReference type="Proteomes" id="UP000053766">
    <property type="component" value="Unassembled WGS sequence"/>
</dbReference>
<dbReference type="OrthoDB" id="5870733at2759"/>
<keyword evidence="2" id="KW-1185">Reference proteome</keyword>
<proteinExistence type="predicted"/>
<protein>
    <submittedName>
        <fullName evidence="1">Uncharacterized protein</fullName>
    </submittedName>
</protein>
<sequence>MSIDQPNTSTYSPLSTVQKWPKSTNLLANHFETIKEFNTIYEQYRKLKILQRRNATYNSSINTKEIAERYVQNCEADIINTSKLPGFKPSKPMSMTEKSELVSYVEQILKERLKKAGINSSNFIRKRHEYDDYRLPVVRCEGPCMENIFSVATTSESKGAILSTCTVLKDVEQLLDEMLSFVTKDEAFNAVS</sequence>
<dbReference type="EMBL" id="KN716638">
    <property type="protein sequence ID" value="KJH42681.1"/>
    <property type="molecule type" value="Genomic_DNA"/>
</dbReference>
<evidence type="ECO:0000313" key="1">
    <source>
        <dbReference type="EMBL" id="KJH42681.1"/>
    </source>
</evidence>
<reference evidence="2" key="2">
    <citation type="journal article" date="2016" name="Sci. Rep.">
        <title>Dictyocaulus viviparus genome, variome and transcriptome elucidate lungworm biology and support future intervention.</title>
        <authorList>
            <person name="McNulty S.N."/>
            <person name="Strube C."/>
            <person name="Rosa B.A."/>
            <person name="Martin J.C."/>
            <person name="Tyagi R."/>
            <person name="Choi Y.J."/>
            <person name="Wang Q."/>
            <person name="Hallsworth Pepin K."/>
            <person name="Zhang X."/>
            <person name="Ozersky P."/>
            <person name="Wilson R.K."/>
            <person name="Sternberg P.W."/>
            <person name="Gasser R.B."/>
            <person name="Mitreva M."/>
        </authorList>
    </citation>
    <scope>NUCLEOTIDE SEQUENCE [LARGE SCALE GENOMIC DNA]</scope>
    <source>
        <strain evidence="2">HannoverDv2000</strain>
    </source>
</reference>
<evidence type="ECO:0000313" key="2">
    <source>
        <dbReference type="Proteomes" id="UP000053766"/>
    </source>
</evidence>
<accession>A0A0D8XK73</accession>
<organism evidence="1 2">
    <name type="scientific">Dictyocaulus viviparus</name>
    <name type="common">Bovine lungworm</name>
    <dbReference type="NCBI Taxonomy" id="29172"/>
    <lineage>
        <taxon>Eukaryota</taxon>
        <taxon>Metazoa</taxon>
        <taxon>Ecdysozoa</taxon>
        <taxon>Nematoda</taxon>
        <taxon>Chromadorea</taxon>
        <taxon>Rhabditida</taxon>
        <taxon>Rhabditina</taxon>
        <taxon>Rhabditomorpha</taxon>
        <taxon>Strongyloidea</taxon>
        <taxon>Metastrongylidae</taxon>
        <taxon>Dictyocaulus</taxon>
    </lineage>
</organism>